<dbReference type="PANTHER" id="PTHR47485">
    <property type="entry name" value="THYLAKOID LUMENAL 17.4 KDA PROTEIN, CHLOROPLASTIC"/>
    <property type="match status" value="1"/>
</dbReference>
<evidence type="ECO:0000256" key="2">
    <source>
        <dbReference type="SAM" id="MobiDB-lite"/>
    </source>
</evidence>
<evidence type="ECO:0000313" key="3">
    <source>
        <dbReference type="EMBL" id="BBH93426.1"/>
    </source>
</evidence>
<reference evidence="3" key="1">
    <citation type="submission" date="2018-12" db="EMBL/GenBank/DDBJ databases">
        <title>Novel natural products biosynthetic potential of the class Ktedonobacteria.</title>
        <authorList>
            <person name="Zheng Y."/>
            <person name="Saitou A."/>
            <person name="Wang C.M."/>
            <person name="Toyoda A."/>
            <person name="Minakuchi Y."/>
            <person name="Sekiguchi Y."/>
            <person name="Ueda K."/>
            <person name="Takano H."/>
            <person name="Sakai Y."/>
            <person name="Yokota A."/>
            <person name="Yabe S."/>
        </authorList>
    </citation>
    <scope>NUCLEOTIDE SEQUENCE</scope>
    <source>
        <strain evidence="3">A3-2</strain>
    </source>
</reference>
<feature type="region of interest" description="Disordered" evidence="2">
    <location>
        <begin position="468"/>
        <end position="494"/>
    </location>
</feature>
<dbReference type="Pfam" id="PF00805">
    <property type="entry name" value="Pentapeptide"/>
    <property type="match status" value="5"/>
</dbReference>
<dbReference type="Gene3D" id="2.160.20.80">
    <property type="entry name" value="E3 ubiquitin-protein ligase SopA"/>
    <property type="match status" value="3"/>
</dbReference>
<dbReference type="PANTHER" id="PTHR47485:SF1">
    <property type="entry name" value="THYLAKOID LUMENAL 17.4 KDA PROTEIN, CHLOROPLASTIC"/>
    <property type="match status" value="1"/>
</dbReference>
<name>A0A455T0T1_9CHLR</name>
<organism evidence="3">
    <name type="scientific">Thermogemmatispora argillosa</name>
    <dbReference type="NCBI Taxonomy" id="2045280"/>
    <lineage>
        <taxon>Bacteria</taxon>
        <taxon>Bacillati</taxon>
        <taxon>Chloroflexota</taxon>
        <taxon>Ktedonobacteria</taxon>
        <taxon>Thermogemmatisporales</taxon>
        <taxon>Thermogemmatisporaceae</taxon>
        <taxon>Thermogemmatispora</taxon>
    </lineage>
</organism>
<accession>A0A455T0T1</accession>
<evidence type="ECO:0000256" key="1">
    <source>
        <dbReference type="ARBA" id="ARBA00022737"/>
    </source>
</evidence>
<dbReference type="InterPro" id="IPR001646">
    <property type="entry name" value="5peptide_repeat"/>
</dbReference>
<gene>
    <name evidence="3" type="ORF">KTA_16250</name>
</gene>
<keyword evidence="1" id="KW-0677">Repeat</keyword>
<dbReference type="AlphaFoldDB" id="A0A455T0T1"/>
<protein>
    <recommendedName>
        <fullName evidence="4">Pentapeptide repeat-containing protein</fullName>
    </recommendedName>
</protein>
<dbReference type="EMBL" id="AP019377">
    <property type="protein sequence ID" value="BBH93426.1"/>
    <property type="molecule type" value="Genomic_DNA"/>
</dbReference>
<sequence>MSRPLPAEVSARLQAHQLWRSSSGSAGQRYRATGLDLHALDLSGSSLQEAILRSCSFSSCQLAHADLSGAVLTGSLFQQVHAPAASLSQAICWQTLWLGASLPHLQAERADFSEADLSQADLSASSLRLARFDQARLLGTSFRQANLQQASFFQADLTGADLTGARLWGASFFGATGLESVRADWLDLSPPEEEPKDLLGEPILHWLDWMEISTFDPDWEFLCPDPHTSWDDLGFRITGEIARRWLLKLASQSFVPYLQQRLQEHERLLADRQRSIYSERLVDGGVDLHGLDLSARRLSHAYLPASNFNHSTLHRTQLACAYLVSCSFLHANLDQANLRWALCWKGRFQQARLRHLDASHASFWLANLQGADLSSAHLAQTDFSDAELSQACFAHANLQQACFAHANLTGADLTGARLWNTSFSGATGLESVRADWLDVGPPAHSERLTGEAARRWLLEVATSPLPPFLARLRDQGDPDPSPGLPSQLESEDHP</sequence>
<dbReference type="SUPFAM" id="SSF141571">
    <property type="entry name" value="Pentapeptide repeat-like"/>
    <property type="match status" value="2"/>
</dbReference>
<proteinExistence type="predicted"/>
<evidence type="ECO:0008006" key="4">
    <source>
        <dbReference type="Google" id="ProtNLM"/>
    </source>
</evidence>